<accession>A0A0S4TSL7</accession>
<gene>
    <name evidence="1" type="ORF">RUN39_v1_430041</name>
</gene>
<name>A0A0S4TSL7_RALSL</name>
<dbReference type="AlphaFoldDB" id="A0A0S4TSL7"/>
<protein>
    <submittedName>
        <fullName evidence="1">Uncharacterized protein</fullName>
    </submittedName>
</protein>
<proteinExistence type="predicted"/>
<organism evidence="1">
    <name type="scientific">Ralstonia solanacearum</name>
    <name type="common">Pseudomonas solanacearum</name>
    <dbReference type="NCBI Taxonomy" id="305"/>
    <lineage>
        <taxon>Bacteria</taxon>
        <taxon>Pseudomonadati</taxon>
        <taxon>Pseudomonadota</taxon>
        <taxon>Betaproteobacteria</taxon>
        <taxon>Burkholderiales</taxon>
        <taxon>Burkholderiaceae</taxon>
        <taxon>Ralstonia</taxon>
        <taxon>Ralstonia solanacearum species complex</taxon>
    </lineage>
</organism>
<evidence type="ECO:0000313" key="1">
    <source>
        <dbReference type="EMBL" id="CUV12821.1"/>
    </source>
</evidence>
<sequence>MDLIYLGGLAALALAVGGLLALSARLAKRDQPVTHAMENKP</sequence>
<dbReference type="PATRIC" id="fig|305.106.peg.3144"/>
<reference evidence="1" key="1">
    <citation type="submission" date="2015-10" db="EMBL/GenBank/DDBJ databases">
        <authorList>
            <person name="Gilbert D.G."/>
        </authorList>
    </citation>
    <scope>NUCLEOTIDE SEQUENCE</scope>
    <source>
        <strain evidence="1">Phyl III-seqv23</strain>
    </source>
</reference>
<dbReference type="EMBL" id="LN899819">
    <property type="protein sequence ID" value="CUV12821.1"/>
    <property type="molecule type" value="Genomic_DNA"/>
</dbReference>